<accession>A0A1G6TJG2</accession>
<dbReference type="GO" id="GO:0016787">
    <property type="term" value="F:hydrolase activity"/>
    <property type="evidence" value="ECO:0007669"/>
    <property type="project" value="UniProtKB-KW"/>
</dbReference>
<evidence type="ECO:0000256" key="1">
    <source>
        <dbReference type="ARBA" id="ARBA00022801"/>
    </source>
</evidence>
<dbReference type="Pfam" id="PF07859">
    <property type="entry name" value="Abhydrolase_3"/>
    <property type="match status" value="1"/>
</dbReference>
<reference evidence="5" key="1">
    <citation type="submission" date="2016-10" db="EMBL/GenBank/DDBJ databases">
        <authorList>
            <person name="Varghese N."/>
            <person name="Submissions S."/>
        </authorList>
    </citation>
    <scope>NUCLEOTIDE SEQUENCE [LARGE SCALE GENOMIC DNA]</scope>
    <source>
        <strain evidence="5">DSM 45421</strain>
    </source>
</reference>
<feature type="domain" description="Alpha/beta hydrolase fold-3" evidence="3">
    <location>
        <begin position="230"/>
        <end position="434"/>
    </location>
</feature>
<evidence type="ECO:0000313" key="5">
    <source>
        <dbReference type="Proteomes" id="UP000199416"/>
    </source>
</evidence>
<dbReference type="AlphaFoldDB" id="A0A1G6TJG2"/>
<protein>
    <submittedName>
        <fullName evidence="4">Acetyl esterase/lipase</fullName>
    </submittedName>
</protein>
<dbReference type="PANTHER" id="PTHR48081:SF8">
    <property type="entry name" value="ALPHA_BETA HYDROLASE FOLD-3 DOMAIN-CONTAINING PROTEIN-RELATED"/>
    <property type="match status" value="1"/>
</dbReference>
<keyword evidence="5" id="KW-1185">Reference proteome</keyword>
<proteinExistence type="predicted"/>
<dbReference type="SUPFAM" id="SSF53474">
    <property type="entry name" value="alpha/beta-Hydrolases"/>
    <property type="match status" value="1"/>
</dbReference>
<dbReference type="EMBL" id="FMZF01000006">
    <property type="protein sequence ID" value="SDD29190.1"/>
    <property type="molecule type" value="Genomic_DNA"/>
</dbReference>
<dbReference type="Gene3D" id="3.40.50.1820">
    <property type="entry name" value="alpha/beta hydrolase"/>
    <property type="match status" value="1"/>
</dbReference>
<dbReference type="Proteomes" id="UP000199416">
    <property type="component" value="Unassembled WGS sequence"/>
</dbReference>
<feature type="region of interest" description="Disordered" evidence="2">
    <location>
        <begin position="103"/>
        <end position="145"/>
    </location>
</feature>
<dbReference type="InterPro" id="IPR013094">
    <property type="entry name" value="AB_hydrolase_3"/>
</dbReference>
<evidence type="ECO:0000259" key="3">
    <source>
        <dbReference type="Pfam" id="PF07859"/>
    </source>
</evidence>
<keyword evidence="1" id="KW-0378">Hydrolase</keyword>
<evidence type="ECO:0000256" key="2">
    <source>
        <dbReference type="SAM" id="MobiDB-lite"/>
    </source>
</evidence>
<gene>
    <name evidence="4" type="ORF">SAMN05660690_3898</name>
</gene>
<dbReference type="STRING" id="1190417.SAMN05660690_3898"/>
<dbReference type="PANTHER" id="PTHR48081">
    <property type="entry name" value="AB HYDROLASE SUPERFAMILY PROTEIN C4A8.06C"/>
    <property type="match status" value="1"/>
</dbReference>
<name>A0A1G6TJG2_9ACTN</name>
<sequence>MPRSPRGHSIASVLLQVRSPGRSRLGTLRPVAPAVVRHALLTVEPALGLREAAMPSRRTCPPSSATQVQLGVLDGTEVLLVERLPAPGAVVDHTRTTVVLRPGGVGRRQAGCPRPAELPSGGHRTEQGSCRQPARRREPRMSRSRYEVDPGLRRAGRLLGRLTPSTPGGFRRQVRVMNALARRRHRPGRERSQVRGDIEVTQRWTPRRDGSPLRLLVVRPAVPRRQAPGVLWIHGGGYALGTPEQSLATARRLVTAANAVVVLPDYRLSVQAPYPAALDDCYDALLWLRDSAGDLGVADDQLVVGGESAGGGLTAAVTLVARDRGEVAVAFQVPLYPMIDDRPTASSRDNTTPVWNTTTNTAAWDLYLGDLRGGDVPASAAPARATDLAGLPPTLTFVGDIEPFHDEVVDWCRRLEAAGVPVSLEVYRGAFHGFDLVAASAPISRKARAFLVDGFRDHLARHRAPQPARR</sequence>
<evidence type="ECO:0000313" key="4">
    <source>
        <dbReference type="EMBL" id="SDD29190.1"/>
    </source>
</evidence>
<organism evidence="4 5">
    <name type="scientific">Geodermatophilus telluris</name>
    <dbReference type="NCBI Taxonomy" id="1190417"/>
    <lineage>
        <taxon>Bacteria</taxon>
        <taxon>Bacillati</taxon>
        <taxon>Actinomycetota</taxon>
        <taxon>Actinomycetes</taxon>
        <taxon>Geodermatophilales</taxon>
        <taxon>Geodermatophilaceae</taxon>
        <taxon>Geodermatophilus</taxon>
    </lineage>
</organism>
<dbReference type="InterPro" id="IPR050300">
    <property type="entry name" value="GDXG_lipolytic_enzyme"/>
</dbReference>
<dbReference type="InterPro" id="IPR029058">
    <property type="entry name" value="AB_hydrolase_fold"/>
</dbReference>
<feature type="compositionally biased region" description="Basic and acidic residues" evidence="2">
    <location>
        <begin position="135"/>
        <end position="145"/>
    </location>
</feature>